<dbReference type="EMBL" id="JACCFS010000001">
    <property type="protein sequence ID" value="NYJ35042.1"/>
    <property type="molecule type" value="Genomic_DNA"/>
</dbReference>
<proteinExistence type="predicted"/>
<dbReference type="AlphaFoldDB" id="A0A7Z0JAQ6"/>
<evidence type="ECO:0000313" key="1">
    <source>
        <dbReference type="EMBL" id="NYJ35042.1"/>
    </source>
</evidence>
<name>A0A7Z0JAQ6_9ACTN</name>
<reference evidence="1 2" key="1">
    <citation type="submission" date="2020-07" db="EMBL/GenBank/DDBJ databases">
        <title>Sequencing the genomes of 1000 actinobacteria strains.</title>
        <authorList>
            <person name="Klenk H.-P."/>
        </authorList>
    </citation>
    <scope>NUCLEOTIDE SEQUENCE [LARGE SCALE GENOMIC DNA]</scope>
    <source>
        <strain evidence="1 2">DSM 44442</strain>
    </source>
</reference>
<keyword evidence="2" id="KW-1185">Reference proteome</keyword>
<protein>
    <submittedName>
        <fullName evidence="1">Uncharacterized protein</fullName>
    </submittedName>
</protein>
<gene>
    <name evidence="1" type="ORF">HNR10_002923</name>
</gene>
<accession>A0A7Z0JAQ6</accession>
<organism evidence="1 2">
    <name type="scientific">Nocardiopsis aegyptia</name>
    <dbReference type="NCBI Taxonomy" id="220378"/>
    <lineage>
        <taxon>Bacteria</taxon>
        <taxon>Bacillati</taxon>
        <taxon>Actinomycetota</taxon>
        <taxon>Actinomycetes</taxon>
        <taxon>Streptosporangiales</taxon>
        <taxon>Nocardiopsidaceae</taxon>
        <taxon>Nocardiopsis</taxon>
    </lineage>
</organism>
<dbReference type="Proteomes" id="UP000572051">
    <property type="component" value="Unassembled WGS sequence"/>
</dbReference>
<sequence>MLLVASFAPFDAEGLDCVSGTGTQNVALFGAVGQGEAVPLDGRGTDGGGVTGITLPCIV</sequence>
<comment type="caution">
    <text evidence="1">The sequence shown here is derived from an EMBL/GenBank/DDBJ whole genome shotgun (WGS) entry which is preliminary data.</text>
</comment>
<evidence type="ECO:0000313" key="2">
    <source>
        <dbReference type="Proteomes" id="UP000572051"/>
    </source>
</evidence>